<gene>
    <name evidence="1" type="ORF">GJU41_00995</name>
</gene>
<evidence type="ECO:0000313" key="1">
    <source>
        <dbReference type="EMBL" id="MRX52532.1"/>
    </source>
</evidence>
<reference evidence="1 2" key="1">
    <citation type="submission" date="2019-11" db="EMBL/GenBank/DDBJ databases">
        <title>Bacillus idriensis genome.</title>
        <authorList>
            <person name="Konopka E.N."/>
            <person name="Newman J.D."/>
        </authorList>
    </citation>
    <scope>NUCLEOTIDE SEQUENCE [LARGE SCALE GENOMIC DNA]</scope>
    <source>
        <strain evidence="1 2">DSM 19097</strain>
    </source>
</reference>
<keyword evidence="2" id="KW-1185">Reference proteome</keyword>
<protein>
    <submittedName>
        <fullName evidence="1">Uncharacterized protein</fullName>
    </submittedName>
</protein>
<evidence type="ECO:0000313" key="2">
    <source>
        <dbReference type="Proteomes" id="UP000441585"/>
    </source>
</evidence>
<dbReference type="AlphaFoldDB" id="A0A6I2M575"/>
<name>A0A6I2M575_9BACI</name>
<comment type="caution">
    <text evidence="1">The sequence shown here is derived from an EMBL/GenBank/DDBJ whole genome shotgun (WGS) entry which is preliminary data.</text>
</comment>
<dbReference type="RefSeq" id="WP_154317851.1">
    <property type="nucleotide sequence ID" value="NZ_CAJGAA010000001.1"/>
</dbReference>
<sequence>MHHNVIYRNEAYTLFHKYKSGYCEILKTKGYSMVILVHESELLYEDKI</sequence>
<accession>A0A6I2M575</accession>
<organism evidence="1 2">
    <name type="scientific">Metabacillus idriensis</name>
    <dbReference type="NCBI Taxonomy" id="324768"/>
    <lineage>
        <taxon>Bacteria</taxon>
        <taxon>Bacillati</taxon>
        <taxon>Bacillota</taxon>
        <taxon>Bacilli</taxon>
        <taxon>Bacillales</taxon>
        <taxon>Bacillaceae</taxon>
        <taxon>Metabacillus</taxon>
    </lineage>
</organism>
<dbReference type="EMBL" id="WKKF01000001">
    <property type="protein sequence ID" value="MRX52532.1"/>
    <property type="molecule type" value="Genomic_DNA"/>
</dbReference>
<dbReference type="Proteomes" id="UP000441585">
    <property type="component" value="Unassembled WGS sequence"/>
</dbReference>
<proteinExistence type="predicted"/>